<proteinExistence type="predicted"/>
<dbReference type="SUPFAM" id="SSF50044">
    <property type="entry name" value="SH3-domain"/>
    <property type="match status" value="2"/>
</dbReference>
<dbReference type="InterPro" id="IPR014593">
    <property type="entry name" value="UCP034961_SH3_2"/>
</dbReference>
<protein>
    <submittedName>
        <fullName evidence="4">SH3 domain-containing protein</fullName>
    </submittedName>
</protein>
<dbReference type="PIRSF" id="PIRSF034961">
    <property type="entry name" value="UCP034961_SH3_2"/>
    <property type="match status" value="1"/>
</dbReference>
<organism evidence="3 5">
    <name type="scientific">Pseudoalteromonas maricaloris</name>
    <dbReference type="NCBI Taxonomy" id="184924"/>
    <lineage>
        <taxon>Bacteria</taxon>
        <taxon>Pseudomonadati</taxon>
        <taxon>Pseudomonadota</taxon>
        <taxon>Gammaproteobacteria</taxon>
        <taxon>Alteromonadales</taxon>
        <taxon>Pseudoalteromonadaceae</taxon>
        <taxon>Pseudoalteromonas</taxon>
    </lineage>
</organism>
<keyword evidence="1" id="KW-0728">SH3 domain</keyword>
<reference evidence="4 6" key="2">
    <citation type="submission" date="2023-10" db="EMBL/GenBank/DDBJ databases">
        <title>To unveil natural product biosynthetic capacity in Pseudoalteromonas.</title>
        <authorList>
            <person name="Wang J."/>
        </authorList>
    </citation>
    <scope>NUCLEOTIDE SEQUENCE [LARGE SCALE GENOMIC DNA]</scope>
    <source>
        <strain evidence="4 6">DSM 15914</strain>
    </source>
</reference>
<evidence type="ECO:0000313" key="5">
    <source>
        <dbReference type="Proteomes" id="UP000646877"/>
    </source>
</evidence>
<evidence type="ECO:0000313" key="3">
    <source>
        <dbReference type="EMBL" id="NLR21134.1"/>
    </source>
</evidence>
<keyword evidence="6" id="KW-1185">Reference proteome</keyword>
<dbReference type="InterPro" id="IPR036028">
    <property type="entry name" value="SH3-like_dom_sf"/>
</dbReference>
<gene>
    <name evidence="3" type="ORF">F9Y85_07350</name>
    <name evidence="4" type="ORF">R5H13_22380</name>
</gene>
<feature type="domain" description="SH3" evidence="2">
    <location>
        <begin position="68"/>
        <end position="123"/>
    </location>
</feature>
<dbReference type="EMBL" id="WEIA01000003">
    <property type="protein sequence ID" value="NLR21134.1"/>
    <property type="molecule type" value="Genomic_DNA"/>
</dbReference>
<name>A0A8I2H4N1_9GAMM</name>
<reference evidence="3" key="1">
    <citation type="submission" date="2019-10" db="EMBL/GenBank/DDBJ databases">
        <authorList>
            <person name="Paulsen S."/>
        </authorList>
    </citation>
    <scope>NUCLEOTIDE SEQUENCE</scope>
    <source>
        <strain evidence="3">LMG 19692</strain>
    </source>
</reference>
<evidence type="ECO:0000256" key="1">
    <source>
        <dbReference type="ARBA" id="ARBA00022443"/>
    </source>
</evidence>
<evidence type="ECO:0000313" key="4">
    <source>
        <dbReference type="EMBL" id="WOX30631.1"/>
    </source>
</evidence>
<dbReference type="InterPro" id="IPR001452">
    <property type="entry name" value="SH3_domain"/>
</dbReference>
<dbReference type="PROSITE" id="PS50002">
    <property type="entry name" value="SH3"/>
    <property type="match status" value="1"/>
</dbReference>
<evidence type="ECO:0000313" key="6">
    <source>
        <dbReference type="Proteomes" id="UP001304419"/>
    </source>
</evidence>
<dbReference type="Gene3D" id="2.30.30.40">
    <property type="entry name" value="SH3 Domains"/>
    <property type="match status" value="1"/>
</dbReference>
<dbReference type="RefSeq" id="WP_039496272.1">
    <property type="nucleotide sequence ID" value="NZ_CBCSDF010000017.1"/>
</dbReference>
<dbReference type="Proteomes" id="UP000646877">
    <property type="component" value="Unassembled WGS sequence"/>
</dbReference>
<dbReference type="Pfam" id="PF07653">
    <property type="entry name" value="SH3_2"/>
    <property type="match status" value="1"/>
</dbReference>
<dbReference type="Proteomes" id="UP001304419">
    <property type="component" value="Chromosome 2"/>
</dbReference>
<evidence type="ECO:0000259" key="2">
    <source>
        <dbReference type="PROSITE" id="PS50002"/>
    </source>
</evidence>
<dbReference type="EMBL" id="CP137579">
    <property type="protein sequence ID" value="WOX30631.1"/>
    <property type="molecule type" value="Genomic_DNA"/>
</dbReference>
<accession>A0A8I2H4N1</accession>
<dbReference type="AlphaFoldDB" id="A0A8I2H4N1"/>
<sequence>MENKQLDIEYQVIKEHINEFPTPITFKQGARLTVGEEYEGEEGWDNWFFCETEEQVSGWVPAQVFRLVNPKQGIALVDYTAQELSVVHGEHLLGHNQLNGWVWCSSKKSALQGWVPLRNLTPI</sequence>